<protein>
    <submittedName>
        <fullName evidence="1">Uncharacterized protein</fullName>
    </submittedName>
</protein>
<gene>
    <name evidence="1" type="ORF">SDC9_184272</name>
</gene>
<comment type="caution">
    <text evidence="1">The sequence shown here is derived from an EMBL/GenBank/DDBJ whole genome shotgun (WGS) entry which is preliminary data.</text>
</comment>
<dbReference type="EMBL" id="VSSQ01091076">
    <property type="protein sequence ID" value="MPN36761.1"/>
    <property type="molecule type" value="Genomic_DNA"/>
</dbReference>
<sequence>MHVQVMHLLPALIASIYHDAESTLRIGIAALLQRQLGGQRHHLAQQRSVFGGNLRHRRNVLPGHDQKVHGRPGVDVMEGEQVFVFINLLRGNLALDDLAENTVGIVHVENSLG</sequence>
<proteinExistence type="predicted"/>
<dbReference type="AlphaFoldDB" id="A0A645HCK7"/>
<accession>A0A645HCK7</accession>
<reference evidence="1" key="1">
    <citation type="submission" date="2019-08" db="EMBL/GenBank/DDBJ databases">
        <authorList>
            <person name="Kucharzyk K."/>
            <person name="Murdoch R.W."/>
            <person name="Higgins S."/>
            <person name="Loffler F."/>
        </authorList>
    </citation>
    <scope>NUCLEOTIDE SEQUENCE</scope>
</reference>
<organism evidence="1">
    <name type="scientific">bioreactor metagenome</name>
    <dbReference type="NCBI Taxonomy" id="1076179"/>
    <lineage>
        <taxon>unclassified sequences</taxon>
        <taxon>metagenomes</taxon>
        <taxon>ecological metagenomes</taxon>
    </lineage>
</organism>
<evidence type="ECO:0000313" key="1">
    <source>
        <dbReference type="EMBL" id="MPN36761.1"/>
    </source>
</evidence>
<name>A0A645HCK7_9ZZZZ</name>